<accession>A0A191WF67</accession>
<organism evidence="1 2">
    <name type="scientific">Agromyces aureus</name>
    <dbReference type="NCBI Taxonomy" id="453304"/>
    <lineage>
        <taxon>Bacteria</taxon>
        <taxon>Bacillati</taxon>
        <taxon>Actinomycetota</taxon>
        <taxon>Actinomycetes</taxon>
        <taxon>Micrococcales</taxon>
        <taxon>Microbacteriaceae</taxon>
        <taxon>Agromyces</taxon>
    </lineage>
</organism>
<dbReference type="EMBL" id="CP013979">
    <property type="protein sequence ID" value="ANJ26833.1"/>
    <property type="molecule type" value="Genomic_DNA"/>
</dbReference>
<sequence>MDAVESPPGVWTMVDSEGDAYGTVRIVRIGAEVGYVGELRGQPVGRWRTLRASLEGVHHAFIASHGPRPFQGYPDFRA</sequence>
<dbReference type="KEGG" id="agy:ATC03_08975"/>
<evidence type="ECO:0000313" key="2">
    <source>
        <dbReference type="Proteomes" id="UP000078437"/>
    </source>
</evidence>
<reference evidence="1 2" key="1">
    <citation type="journal article" date="2016" name="Int. J. Syst. Evol. Microbiol.">
        <title>Agromyces aureus sp. nov., isolated from the rhizosphere of Salix caprea L. grown in a heavy-metal-contaminated soil.</title>
        <authorList>
            <person name="Corretto E."/>
            <person name="Antonielli L."/>
            <person name="Sessitsch A."/>
            <person name="Compant S."/>
            <person name="Gorfer M."/>
            <person name="Kuffner M."/>
            <person name="Brader G."/>
        </authorList>
    </citation>
    <scope>NUCLEOTIDE SEQUENCE [LARGE SCALE GENOMIC DNA]</scope>
    <source>
        <strain evidence="1 2">AR33</strain>
    </source>
</reference>
<dbReference type="STRING" id="453304.ATC03_08975"/>
<reference evidence="2" key="2">
    <citation type="submission" date="2016-01" db="EMBL/GenBank/DDBJ databases">
        <title>Complete genome sequence of Agromyces aureus AR33T and comparison with related organisms.</title>
        <authorList>
            <person name="Corretto E."/>
            <person name="Antonielli L."/>
            <person name="Sessitsch A."/>
            <person name="Brader G."/>
        </authorList>
    </citation>
    <scope>NUCLEOTIDE SEQUENCE [LARGE SCALE GENOMIC DNA]</scope>
    <source>
        <strain evidence="2">AR33</strain>
    </source>
</reference>
<dbReference type="Proteomes" id="UP000078437">
    <property type="component" value="Chromosome"/>
</dbReference>
<dbReference type="AlphaFoldDB" id="A0A191WF67"/>
<name>A0A191WF67_9MICO</name>
<gene>
    <name evidence="1" type="ORF">ATC03_08975</name>
</gene>
<evidence type="ECO:0000313" key="1">
    <source>
        <dbReference type="EMBL" id="ANJ26833.1"/>
    </source>
</evidence>
<protein>
    <submittedName>
        <fullName evidence="1">Uncharacterized protein</fullName>
    </submittedName>
</protein>
<proteinExistence type="predicted"/>
<keyword evidence="2" id="KW-1185">Reference proteome</keyword>